<name>A0A177NQQ4_9GAMM</name>
<sequence length="62" mass="6687">MCFTLFSTSTALIDVGERNAVSRVVDLRCSFTSLSSACQFDERGHLGSGVGIDELCRENGNN</sequence>
<protein>
    <submittedName>
        <fullName evidence="1">Uncharacterized protein</fullName>
    </submittedName>
</protein>
<dbReference type="Proteomes" id="UP000077628">
    <property type="component" value="Unassembled WGS sequence"/>
</dbReference>
<organism evidence="1 2">
    <name type="scientific">Methylomonas koyamae</name>
    <dbReference type="NCBI Taxonomy" id="702114"/>
    <lineage>
        <taxon>Bacteria</taxon>
        <taxon>Pseudomonadati</taxon>
        <taxon>Pseudomonadota</taxon>
        <taxon>Gammaproteobacteria</taxon>
        <taxon>Methylococcales</taxon>
        <taxon>Methylococcaceae</taxon>
        <taxon>Methylomonas</taxon>
    </lineage>
</organism>
<dbReference type="EMBL" id="LUUK01000155">
    <property type="protein sequence ID" value="OAI19633.1"/>
    <property type="molecule type" value="Genomic_DNA"/>
</dbReference>
<keyword evidence="2" id="KW-1185">Reference proteome</keyword>
<evidence type="ECO:0000313" key="1">
    <source>
        <dbReference type="EMBL" id="OAI19633.1"/>
    </source>
</evidence>
<gene>
    <name evidence="1" type="ORF">A1355_03795</name>
</gene>
<accession>A0A177NQQ4</accession>
<dbReference type="AlphaFoldDB" id="A0A177NQQ4"/>
<proteinExistence type="predicted"/>
<dbReference type="RefSeq" id="WP_064027770.1">
    <property type="nucleotide sequence ID" value="NZ_LUUK01000155.1"/>
</dbReference>
<reference evidence="2" key="1">
    <citation type="submission" date="2016-03" db="EMBL/GenBank/DDBJ databases">
        <authorList>
            <person name="Heylen K."/>
            <person name="De Vos P."/>
            <person name="Vekeman B."/>
        </authorList>
    </citation>
    <scope>NUCLEOTIDE SEQUENCE [LARGE SCALE GENOMIC DNA]</scope>
    <source>
        <strain evidence="2">R-45383</strain>
    </source>
</reference>
<comment type="caution">
    <text evidence="1">The sequence shown here is derived from an EMBL/GenBank/DDBJ whole genome shotgun (WGS) entry which is preliminary data.</text>
</comment>
<evidence type="ECO:0000313" key="2">
    <source>
        <dbReference type="Proteomes" id="UP000077628"/>
    </source>
</evidence>